<dbReference type="InterPro" id="IPR003710">
    <property type="entry name" value="ApbA"/>
</dbReference>
<dbReference type="Proteomes" id="UP001185012">
    <property type="component" value="Unassembled WGS sequence"/>
</dbReference>
<protein>
    <recommendedName>
        <fullName evidence="4">2-dehydropantoate 2-reductase</fullName>
        <ecNumber evidence="4">1.1.1.169</ecNumber>
    </recommendedName>
    <alternativeName>
        <fullName evidence="4">Ketopantoate reductase</fullName>
    </alternativeName>
</protein>
<comment type="similarity">
    <text evidence="1 4">Belongs to the ketopantoate reductase family.</text>
</comment>
<reference evidence="7 8" key="1">
    <citation type="submission" date="2023-07" db="EMBL/GenBank/DDBJ databases">
        <title>Genomic Encyclopedia of Type Strains, Phase IV (KMG-IV): sequencing the most valuable type-strain genomes for metagenomic binning, comparative biology and taxonomic classification.</title>
        <authorList>
            <person name="Goeker M."/>
        </authorList>
    </citation>
    <scope>NUCLEOTIDE SEQUENCE [LARGE SCALE GENOMIC DNA]</scope>
    <source>
        <strain evidence="7 8">DSM 45903</strain>
    </source>
</reference>
<accession>A0ABU1IMB9</accession>
<dbReference type="InterPro" id="IPR013752">
    <property type="entry name" value="KPA_reductase"/>
</dbReference>
<keyword evidence="2 4" id="KW-0521">NADP</keyword>
<evidence type="ECO:0000256" key="2">
    <source>
        <dbReference type="ARBA" id="ARBA00022857"/>
    </source>
</evidence>
<dbReference type="Gene3D" id="3.40.50.720">
    <property type="entry name" value="NAD(P)-binding Rossmann-like Domain"/>
    <property type="match status" value="1"/>
</dbReference>
<organism evidence="7 8">
    <name type="scientific">Desmospora profundinema</name>
    <dbReference type="NCBI Taxonomy" id="1571184"/>
    <lineage>
        <taxon>Bacteria</taxon>
        <taxon>Bacillati</taxon>
        <taxon>Bacillota</taxon>
        <taxon>Bacilli</taxon>
        <taxon>Bacillales</taxon>
        <taxon>Thermoactinomycetaceae</taxon>
        <taxon>Desmospora</taxon>
    </lineage>
</organism>
<dbReference type="InterPro" id="IPR008927">
    <property type="entry name" value="6-PGluconate_DH-like_C_sf"/>
</dbReference>
<dbReference type="SUPFAM" id="SSF51735">
    <property type="entry name" value="NAD(P)-binding Rossmann-fold domains"/>
    <property type="match status" value="1"/>
</dbReference>
<gene>
    <name evidence="7" type="ORF">JOE21_001933</name>
</gene>
<dbReference type="Pfam" id="PF08546">
    <property type="entry name" value="ApbA_C"/>
    <property type="match status" value="1"/>
</dbReference>
<comment type="pathway">
    <text evidence="4">Cofactor biosynthesis; (R)-pantothenate biosynthesis; (R)-pantoate from 3-methyl-2-oxobutanoate: step 2/2.</text>
</comment>
<dbReference type="Gene3D" id="1.10.1040.10">
    <property type="entry name" value="N-(1-d-carboxylethyl)-l-norvaline Dehydrogenase, domain 2"/>
    <property type="match status" value="1"/>
</dbReference>
<dbReference type="NCBIfam" id="TIGR00745">
    <property type="entry name" value="apbA_panE"/>
    <property type="match status" value="1"/>
</dbReference>
<feature type="domain" description="Ketopantoate reductase N-terminal" evidence="5">
    <location>
        <begin position="3"/>
        <end position="147"/>
    </location>
</feature>
<keyword evidence="8" id="KW-1185">Reference proteome</keyword>
<comment type="caution">
    <text evidence="7">The sequence shown here is derived from an EMBL/GenBank/DDBJ whole genome shotgun (WGS) entry which is preliminary data.</text>
</comment>
<evidence type="ECO:0000313" key="8">
    <source>
        <dbReference type="Proteomes" id="UP001185012"/>
    </source>
</evidence>
<dbReference type="PANTHER" id="PTHR21708:SF26">
    <property type="entry name" value="2-DEHYDROPANTOATE 2-REDUCTASE"/>
    <property type="match status" value="1"/>
</dbReference>
<dbReference type="InterPro" id="IPR013332">
    <property type="entry name" value="KPR_N"/>
</dbReference>
<keyword evidence="3 4" id="KW-0560">Oxidoreductase</keyword>
<dbReference type="InterPro" id="IPR051402">
    <property type="entry name" value="KPR-Related"/>
</dbReference>
<feature type="domain" description="Ketopantoate reductase C-terminal" evidence="6">
    <location>
        <begin position="177"/>
        <end position="279"/>
    </location>
</feature>
<sequence length="307" mass="34430">MRILVVGAGAVGGYFGGRLAEAGRDVTFLVRERRRQELKERGLVIRSVHGDWREAVSTVVSGEAADPFDLVLLAVKAYYLEASIRDLEPYIGEETRILPLLNGVIHLDRLREVFGEERVLGGLCFIETTLNAQGEVEQYSERHDLFYGALTDGQQKWLHRLDETFAGVRAEVRRSDDIRREVWKKYLFIATFSGITSLMGSAIGPVRETASGLASLSRLFSDIVTAASVREPELVPSLREEVWRTLVELEPSMKSSMLRDMEKGTAVEVDHLHGSLLDLTGPDTDLSLLRAVVARLKVYETVRRMDK</sequence>
<dbReference type="Pfam" id="PF02558">
    <property type="entry name" value="ApbA"/>
    <property type="match status" value="1"/>
</dbReference>
<evidence type="ECO:0000259" key="5">
    <source>
        <dbReference type="Pfam" id="PF02558"/>
    </source>
</evidence>
<name>A0ABU1IMB9_9BACL</name>
<dbReference type="InterPro" id="IPR036291">
    <property type="entry name" value="NAD(P)-bd_dom_sf"/>
</dbReference>
<dbReference type="SUPFAM" id="SSF48179">
    <property type="entry name" value="6-phosphogluconate dehydrogenase C-terminal domain-like"/>
    <property type="match status" value="1"/>
</dbReference>
<keyword evidence="4" id="KW-0566">Pantothenate biosynthesis</keyword>
<dbReference type="GO" id="GO:0008677">
    <property type="term" value="F:2-dehydropantoate 2-reductase activity"/>
    <property type="evidence" value="ECO:0007669"/>
    <property type="project" value="UniProtKB-EC"/>
</dbReference>
<dbReference type="PANTHER" id="PTHR21708">
    <property type="entry name" value="PROBABLE 2-DEHYDROPANTOATE 2-REDUCTASE"/>
    <property type="match status" value="1"/>
</dbReference>
<evidence type="ECO:0000313" key="7">
    <source>
        <dbReference type="EMBL" id="MDR6225927.1"/>
    </source>
</evidence>
<evidence type="ECO:0000256" key="1">
    <source>
        <dbReference type="ARBA" id="ARBA00007870"/>
    </source>
</evidence>
<evidence type="ECO:0000259" key="6">
    <source>
        <dbReference type="Pfam" id="PF08546"/>
    </source>
</evidence>
<dbReference type="RefSeq" id="WP_309865166.1">
    <property type="nucleotide sequence ID" value="NZ_JAVDQG010000004.1"/>
</dbReference>
<proteinExistence type="inferred from homology"/>
<comment type="function">
    <text evidence="4">Catalyzes the NADPH-dependent reduction of ketopantoate into pantoic acid.</text>
</comment>
<evidence type="ECO:0000256" key="4">
    <source>
        <dbReference type="RuleBase" id="RU362068"/>
    </source>
</evidence>
<dbReference type="EMBL" id="JAVDQG010000004">
    <property type="protein sequence ID" value="MDR6225927.1"/>
    <property type="molecule type" value="Genomic_DNA"/>
</dbReference>
<comment type="catalytic activity">
    <reaction evidence="4">
        <text>(R)-pantoate + NADP(+) = 2-dehydropantoate + NADPH + H(+)</text>
        <dbReference type="Rhea" id="RHEA:16233"/>
        <dbReference type="ChEBI" id="CHEBI:11561"/>
        <dbReference type="ChEBI" id="CHEBI:15378"/>
        <dbReference type="ChEBI" id="CHEBI:15980"/>
        <dbReference type="ChEBI" id="CHEBI:57783"/>
        <dbReference type="ChEBI" id="CHEBI:58349"/>
        <dbReference type="EC" id="1.1.1.169"/>
    </reaction>
</comment>
<dbReference type="InterPro" id="IPR013328">
    <property type="entry name" value="6PGD_dom2"/>
</dbReference>
<evidence type="ECO:0000256" key="3">
    <source>
        <dbReference type="ARBA" id="ARBA00023002"/>
    </source>
</evidence>
<dbReference type="EC" id="1.1.1.169" evidence="4"/>